<evidence type="ECO:0000256" key="3">
    <source>
        <dbReference type="ARBA" id="ARBA00022692"/>
    </source>
</evidence>
<dbReference type="GO" id="GO:0022841">
    <property type="term" value="F:potassium ion leak channel activity"/>
    <property type="evidence" value="ECO:0007669"/>
    <property type="project" value="TreeGrafter"/>
</dbReference>
<dbReference type="GO" id="GO:0015271">
    <property type="term" value="F:outward rectifier potassium channel activity"/>
    <property type="evidence" value="ECO:0007669"/>
    <property type="project" value="TreeGrafter"/>
</dbReference>
<evidence type="ECO:0000256" key="1">
    <source>
        <dbReference type="ARBA" id="ARBA00004141"/>
    </source>
</evidence>
<dbReference type="InterPro" id="IPR003280">
    <property type="entry name" value="2pore_dom_K_chnl"/>
</dbReference>
<evidence type="ECO:0000313" key="11">
    <source>
        <dbReference type="Proteomes" id="UP000053766"/>
    </source>
</evidence>
<keyword evidence="6 8" id="KW-0472">Membrane</keyword>
<reference evidence="10 11" key="1">
    <citation type="submission" date="2013-11" db="EMBL/GenBank/DDBJ databases">
        <title>Draft genome of the bovine lungworm Dictyocaulus viviparus.</title>
        <authorList>
            <person name="Mitreva M."/>
        </authorList>
    </citation>
    <scope>NUCLEOTIDE SEQUENCE [LARGE SCALE GENOMIC DNA]</scope>
    <source>
        <strain evidence="10 11">HannoverDv2000</strain>
    </source>
</reference>
<dbReference type="PANTHER" id="PTHR11003">
    <property type="entry name" value="POTASSIUM CHANNEL, SUBFAMILY K"/>
    <property type="match status" value="1"/>
</dbReference>
<evidence type="ECO:0000256" key="5">
    <source>
        <dbReference type="ARBA" id="ARBA00023065"/>
    </source>
</evidence>
<dbReference type="GO" id="GO:0030322">
    <property type="term" value="P:stabilization of membrane potential"/>
    <property type="evidence" value="ECO:0007669"/>
    <property type="project" value="TreeGrafter"/>
</dbReference>
<keyword evidence="4 8" id="KW-1133">Transmembrane helix</keyword>
<sequence length="321" mass="37077">MGAIMFIWLEADHELESRKVDLRLRPLLRILSRTHEYDDRFTENGQLWNDIEDDMTTRWSFAAAVLYALTVITSTGYDHVTPTTDPGRIFTVFFGLIGIPLMFITAADIGKFLSEIVIRSYAKLLEFWHFIASIVELVRTNMFDGDVDSIDSLQLKKKRRESDEETSEDDDDRLQLPIASYFALIIAVITASLDLCSSTLKRTFTKLHYFGRKIRGARRGFANMSDDIREAMRIIAALKKTRPSKDRITLEDLKRFLEVQEHLLRQPFVPYNVHLMRWIEDNVGQHMYAQYLDDISVNGKGPLSPVPLSHKMSSSDPMLFF</sequence>
<keyword evidence="11" id="KW-1185">Reference proteome</keyword>
<evidence type="ECO:0000259" key="9">
    <source>
        <dbReference type="Pfam" id="PF07885"/>
    </source>
</evidence>
<evidence type="ECO:0000313" key="10">
    <source>
        <dbReference type="EMBL" id="KJH40976.1"/>
    </source>
</evidence>
<dbReference type="SUPFAM" id="SSF81324">
    <property type="entry name" value="Voltage-gated potassium channels"/>
    <property type="match status" value="1"/>
</dbReference>
<dbReference type="AlphaFoldDB" id="A0A0D8XEV8"/>
<dbReference type="EMBL" id="KN716945">
    <property type="protein sequence ID" value="KJH40976.1"/>
    <property type="molecule type" value="Genomic_DNA"/>
</dbReference>
<comment type="subcellular location">
    <subcellularLocation>
        <location evidence="1">Membrane</location>
        <topology evidence="1">Multi-pass membrane protein</topology>
    </subcellularLocation>
</comment>
<reference evidence="11" key="2">
    <citation type="journal article" date="2016" name="Sci. Rep.">
        <title>Dictyocaulus viviparus genome, variome and transcriptome elucidate lungworm biology and support future intervention.</title>
        <authorList>
            <person name="McNulty S.N."/>
            <person name="Strube C."/>
            <person name="Rosa B.A."/>
            <person name="Martin J.C."/>
            <person name="Tyagi R."/>
            <person name="Choi Y.J."/>
            <person name="Wang Q."/>
            <person name="Hallsworth Pepin K."/>
            <person name="Zhang X."/>
            <person name="Ozersky P."/>
            <person name="Wilson R.K."/>
            <person name="Sternberg P.W."/>
            <person name="Gasser R.B."/>
            <person name="Mitreva M."/>
        </authorList>
    </citation>
    <scope>NUCLEOTIDE SEQUENCE [LARGE SCALE GENOMIC DNA]</scope>
    <source>
        <strain evidence="11">HannoverDv2000</strain>
    </source>
</reference>
<keyword evidence="5" id="KW-0406">Ion transport</keyword>
<accession>A0A0D8XEV8</accession>
<evidence type="ECO:0000256" key="4">
    <source>
        <dbReference type="ARBA" id="ARBA00022989"/>
    </source>
</evidence>
<proteinExistence type="predicted"/>
<dbReference type="Gene3D" id="1.10.287.70">
    <property type="match status" value="1"/>
</dbReference>
<name>A0A0D8XEV8_DICVI</name>
<dbReference type="PANTHER" id="PTHR11003:SF322">
    <property type="entry name" value="POTASSIUM CHANNEL DOMAIN-CONTAINING PROTEIN"/>
    <property type="match status" value="1"/>
</dbReference>
<feature type="transmembrane region" description="Helical" evidence="8">
    <location>
        <begin position="178"/>
        <end position="196"/>
    </location>
</feature>
<organism evidence="10 11">
    <name type="scientific">Dictyocaulus viviparus</name>
    <name type="common">Bovine lungworm</name>
    <dbReference type="NCBI Taxonomy" id="29172"/>
    <lineage>
        <taxon>Eukaryota</taxon>
        <taxon>Metazoa</taxon>
        <taxon>Ecdysozoa</taxon>
        <taxon>Nematoda</taxon>
        <taxon>Chromadorea</taxon>
        <taxon>Rhabditida</taxon>
        <taxon>Rhabditina</taxon>
        <taxon>Rhabditomorpha</taxon>
        <taxon>Strongyloidea</taxon>
        <taxon>Metastrongylidae</taxon>
        <taxon>Dictyocaulus</taxon>
    </lineage>
</organism>
<feature type="domain" description="Potassium channel" evidence="9">
    <location>
        <begin position="56"/>
        <end position="114"/>
    </location>
</feature>
<evidence type="ECO:0000256" key="2">
    <source>
        <dbReference type="ARBA" id="ARBA00022448"/>
    </source>
</evidence>
<feature type="transmembrane region" description="Helical" evidence="8">
    <location>
        <begin position="89"/>
        <end position="109"/>
    </location>
</feature>
<keyword evidence="3 8" id="KW-0812">Transmembrane</keyword>
<dbReference type="OrthoDB" id="297496at2759"/>
<gene>
    <name evidence="10" type="ORF">DICVIV_13056</name>
</gene>
<dbReference type="STRING" id="29172.A0A0D8XEV8"/>
<keyword evidence="2" id="KW-0813">Transport</keyword>
<dbReference type="GO" id="GO:0005886">
    <property type="term" value="C:plasma membrane"/>
    <property type="evidence" value="ECO:0007669"/>
    <property type="project" value="TreeGrafter"/>
</dbReference>
<evidence type="ECO:0000256" key="8">
    <source>
        <dbReference type="SAM" id="Phobius"/>
    </source>
</evidence>
<protein>
    <submittedName>
        <fullName evidence="10">Ion channel</fullName>
    </submittedName>
</protein>
<dbReference type="Proteomes" id="UP000053766">
    <property type="component" value="Unassembled WGS sequence"/>
</dbReference>
<dbReference type="Pfam" id="PF07885">
    <property type="entry name" value="Ion_trans_2"/>
    <property type="match status" value="1"/>
</dbReference>
<dbReference type="InterPro" id="IPR013099">
    <property type="entry name" value="K_chnl_dom"/>
</dbReference>
<evidence type="ECO:0000256" key="6">
    <source>
        <dbReference type="ARBA" id="ARBA00023136"/>
    </source>
</evidence>
<evidence type="ECO:0000256" key="7">
    <source>
        <dbReference type="ARBA" id="ARBA00023303"/>
    </source>
</evidence>
<feature type="transmembrane region" description="Helical" evidence="8">
    <location>
        <begin position="59"/>
        <end position="77"/>
    </location>
</feature>
<keyword evidence="7" id="KW-0407">Ion channel</keyword>